<keyword evidence="5" id="KW-1185">Reference proteome</keyword>
<dbReference type="Proteomes" id="UP001219901">
    <property type="component" value="Chromosome"/>
</dbReference>
<dbReference type="PANTHER" id="PTHR42760:SF133">
    <property type="entry name" value="3-OXOACYL-[ACYL-CARRIER-PROTEIN] REDUCTASE"/>
    <property type="match status" value="1"/>
</dbReference>
<dbReference type="Gene3D" id="3.40.50.720">
    <property type="entry name" value="NAD(P)-binding Rossmann-like Domain"/>
    <property type="match status" value="1"/>
</dbReference>
<evidence type="ECO:0000256" key="2">
    <source>
        <dbReference type="ARBA" id="ARBA00023002"/>
    </source>
</evidence>
<dbReference type="FunFam" id="3.40.50.720:FF:000084">
    <property type="entry name" value="Short-chain dehydrogenase reductase"/>
    <property type="match status" value="1"/>
</dbReference>
<dbReference type="Pfam" id="PF13561">
    <property type="entry name" value="adh_short_C2"/>
    <property type="match status" value="1"/>
</dbReference>
<dbReference type="GO" id="GO:0006633">
    <property type="term" value="P:fatty acid biosynthetic process"/>
    <property type="evidence" value="ECO:0007669"/>
    <property type="project" value="TreeGrafter"/>
</dbReference>
<dbReference type="AlphaFoldDB" id="A0AAJ6CSL0"/>
<name>A0AAJ6CSL0_9CHLR</name>
<dbReference type="GO" id="GO:0048038">
    <property type="term" value="F:quinone binding"/>
    <property type="evidence" value="ECO:0007669"/>
    <property type="project" value="TreeGrafter"/>
</dbReference>
<dbReference type="Proteomes" id="UP001321249">
    <property type="component" value="Unassembled WGS sequence"/>
</dbReference>
<sequence length="281" mass="30008">MTLLKPVCCSKFTLELKIMTKTIQELFDLTGRTAIVTGGGTHLGTAFTEALTDLGAKVYIASRRAELCEEVAERLSGEGRDVTAMGCDVTEESQVDALVDRVMNETGRLDIAVCNAGGSFTTSYPPDGDVDEFKRTLDVNLTGTYITAQSAGRAMIPAKSGSIITLGSIGATLAMDTRIYNSEFQRSGPPYLAAKGGVLNLTRALAAEYGEYGVTANCISPGQIPRIDTNADQVETFRKMIPLQRTGLSQDLKGTVALLASDAGAWITGQEFRVDGGWSIW</sequence>
<reference evidence="5" key="3">
    <citation type="submission" date="2023-06" db="EMBL/GenBank/DDBJ databases">
        <title>Pangenomics reveal diversification of enzyme families and niche specialization in globally abundant SAR202 bacteria.</title>
        <authorList>
            <person name="Saw J.H.W."/>
        </authorList>
    </citation>
    <scope>NUCLEOTIDE SEQUENCE [LARGE SCALE GENOMIC DNA]</scope>
    <source>
        <strain evidence="5">JH1073</strain>
    </source>
</reference>
<dbReference type="GO" id="GO:0016616">
    <property type="term" value="F:oxidoreductase activity, acting on the CH-OH group of donors, NAD or NADP as acceptor"/>
    <property type="evidence" value="ECO:0007669"/>
    <property type="project" value="TreeGrafter"/>
</dbReference>
<reference evidence="4" key="2">
    <citation type="journal article" date="2023" name="Nat. Commun.">
        <title>Cultivation of marine bacteria of the SAR202 clade.</title>
        <authorList>
            <person name="Lim Y."/>
            <person name="Seo J.H."/>
            <person name="Giovannoni S.J."/>
            <person name="Kang I."/>
            <person name="Cho J.C."/>
        </authorList>
    </citation>
    <scope>NUCLEOTIDE SEQUENCE</scope>
    <source>
        <strain evidence="4">JH1073</strain>
    </source>
</reference>
<evidence type="ECO:0000313" key="6">
    <source>
        <dbReference type="Proteomes" id="UP001321249"/>
    </source>
</evidence>
<dbReference type="SUPFAM" id="SSF51735">
    <property type="entry name" value="NAD(P)-binding Rossmann-fold domains"/>
    <property type="match status" value="1"/>
</dbReference>
<evidence type="ECO:0000313" key="3">
    <source>
        <dbReference type="EMBL" id="MDG0867069.1"/>
    </source>
</evidence>
<dbReference type="PANTHER" id="PTHR42760">
    <property type="entry name" value="SHORT-CHAIN DEHYDROGENASES/REDUCTASES FAMILY MEMBER"/>
    <property type="match status" value="1"/>
</dbReference>
<dbReference type="PRINTS" id="PR00081">
    <property type="entry name" value="GDHRDH"/>
</dbReference>
<evidence type="ECO:0000313" key="4">
    <source>
        <dbReference type="EMBL" id="WFG38482.1"/>
    </source>
</evidence>
<keyword evidence="2" id="KW-0560">Oxidoreductase</keyword>
<evidence type="ECO:0000313" key="5">
    <source>
        <dbReference type="Proteomes" id="UP001219901"/>
    </source>
</evidence>
<dbReference type="EMBL" id="WMBE01000002">
    <property type="protein sequence ID" value="MDG0867069.1"/>
    <property type="molecule type" value="Genomic_DNA"/>
</dbReference>
<dbReference type="PRINTS" id="PR00080">
    <property type="entry name" value="SDRFAMILY"/>
</dbReference>
<dbReference type="InterPro" id="IPR002347">
    <property type="entry name" value="SDR_fam"/>
</dbReference>
<reference evidence="5 6" key="1">
    <citation type="submission" date="2019-11" db="EMBL/GenBank/DDBJ databases">
        <authorList>
            <person name="Cho J.-C."/>
        </authorList>
    </citation>
    <scope>NUCLEOTIDE SEQUENCE [LARGE SCALE GENOMIC DNA]</scope>
    <source>
        <strain evidence="4 5">JH1073</strain>
        <strain evidence="3 6">JH702</strain>
    </source>
</reference>
<gene>
    <name evidence="3" type="ORF">GKO46_08280</name>
    <name evidence="4" type="ORF">GKO48_02285</name>
</gene>
<dbReference type="EMBL" id="CP046147">
    <property type="protein sequence ID" value="WFG38482.1"/>
    <property type="molecule type" value="Genomic_DNA"/>
</dbReference>
<organism evidence="4 5">
    <name type="scientific">Candidatus Lucifugimonas marina</name>
    <dbReference type="NCBI Taxonomy" id="3038979"/>
    <lineage>
        <taxon>Bacteria</taxon>
        <taxon>Bacillati</taxon>
        <taxon>Chloroflexota</taxon>
        <taxon>Dehalococcoidia</taxon>
        <taxon>SAR202 cluster</taxon>
        <taxon>Candidatus Lucifugimonadales</taxon>
        <taxon>Candidatus Lucifugimonadaceae</taxon>
        <taxon>Candidatus Lucifugimonas</taxon>
    </lineage>
</organism>
<dbReference type="InterPro" id="IPR036291">
    <property type="entry name" value="NAD(P)-bd_dom_sf"/>
</dbReference>
<protein>
    <submittedName>
        <fullName evidence="4">SDR family oxidoreductase</fullName>
    </submittedName>
</protein>
<accession>A0AAJ6CSL0</accession>
<evidence type="ECO:0000256" key="1">
    <source>
        <dbReference type="ARBA" id="ARBA00006484"/>
    </source>
</evidence>
<comment type="similarity">
    <text evidence="1">Belongs to the short-chain dehydrogenases/reductases (SDR) family.</text>
</comment>
<proteinExistence type="inferred from homology"/>